<dbReference type="PANTHER" id="PTHR30329">
    <property type="entry name" value="STATOR ELEMENT OF FLAGELLAR MOTOR COMPLEX"/>
    <property type="match status" value="1"/>
</dbReference>
<dbReference type="InterPro" id="IPR050330">
    <property type="entry name" value="Bact_OuterMem_StrucFunc"/>
</dbReference>
<protein>
    <submittedName>
        <fullName evidence="3">OmpA family protein</fullName>
    </submittedName>
</protein>
<dbReference type="AlphaFoldDB" id="A0A8J7K4N6"/>
<dbReference type="InterPro" id="IPR006665">
    <property type="entry name" value="OmpA-like"/>
</dbReference>
<feature type="domain" description="OmpA-like" evidence="2">
    <location>
        <begin position="306"/>
        <end position="423"/>
    </location>
</feature>
<evidence type="ECO:0000259" key="2">
    <source>
        <dbReference type="PROSITE" id="PS51123"/>
    </source>
</evidence>
<accession>A0A8J7K4N6</accession>
<dbReference type="CDD" id="cd07185">
    <property type="entry name" value="OmpA_C-like"/>
    <property type="match status" value="1"/>
</dbReference>
<dbReference type="Gene3D" id="3.30.1330.60">
    <property type="entry name" value="OmpA-like domain"/>
    <property type="match status" value="1"/>
</dbReference>
<dbReference type="GO" id="GO:0016020">
    <property type="term" value="C:membrane"/>
    <property type="evidence" value="ECO:0007669"/>
    <property type="project" value="UniProtKB-UniRule"/>
</dbReference>
<dbReference type="Pfam" id="PF06078">
    <property type="entry name" value="DUF937"/>
    <property type="match status" value="1"/>
</dbReference>
<dbReference type="EMBL" id="JADGIK010000005">
    <property type="protein sequence ID" value="MBF0597638.1"/>
    <property type="molecule type" value="Genomic_DNA"/>
</dbReference>
<name>A0A8J7K4N6_9FLAO</name>
<comment type="caution">
    <text evidence="3">The sequence shown here is derived from an EMBL/GenBank/DDBJ whole genome shotgun (WGS) entry which is preliminary data.</text>
</comment>
<dbReference type="InterPro" id="IPR009282">
    <property type="entry name" value="DUF937"/>
</dbReference>
<proteinExistence type="predicted"/>
<dbReference type="PROSITE" id="PS51123">
    <property type="entry name" value="OMPA_2"/>
    <property type="match status" value="1"/>
</dbReference>
<dbReference type="InterPro" id="IPR036737">
    <property type="entry name" value="OmpA-like_sf"/>
</dbReference>
<keyword evidence="1" id="KW-0472">Membrane</keyword>
<evidence type="ECO:0000256" key="1">
    <source>
        <dbReference type="PROSITE-ProRule" id="PRU00473"/>
    </source>
</evidence>
<evidence type="ECO:0000313" key="3">
    <source>
        <dbReference type="EMBL" id="MBF0597638.1"/>
    </source>
</evidence>
<sequence length="423" mass="46007">MNIIELAKKYLTPDTISKVATETGEKESNVNRAISAFLPIILGSVIDKNSGTQGLLHTLKSFGASRGLSSLSTQTVDSPILSQLINSVFGSNQSTIINKVAEFAGISSNSSSKLFNLTSEATLGSLGKYANDQNLGETEFSNLLNTNKSTLKSLLPAGLGLGALGLGNIFGSDKPAFTSPDPVIETPSRKIEPEKKPYVDPVRYDEPEEKSNIWKWLLPLLLLLIGGFLVWKYLQKDDGDVTKTTTTVDTMQVDSANTVISTETTTKTYGEVDLDGAKLKAYPGGLEQQIIDFIKSPEYANSTEEQLKDKWINFDNVNFVFGKTDQLEGDSQLQLENLSQILKKYPDAKIKIGAYTDNVGKPEDNKALSQKRADYLKSALDKLGVGSQVISAEGYGAEFATVDASASDEERAVDRKMSLRFSK</sequence>
<keyword evidence="4" id="KW-1185">Reference proteome</keyword>
<dbReference type="PANTHER" id="PTHR30329:SF21">
    <property type="entry name" value="LIPOPROTEIN YIAD-RELATED"/>
    <property type="match status" value="1"/>
</dbReference>
<evidence type="ECO:0000313" key="4">
    <source>
        <dbReference type="Proteomes" id="UP000608754"/>
    </source>
</evidence>
<dbReference type="Pfam" id="PF00691">
    <property type="entry name" value="OmpA"/>
    <property type="match status" value="1"/>
</dbReference>
<gene>
    <name evidence="3" type="ORF">IM532_09295</name>
</gene>
<organism evidence="3 4">
    <name type="scientific">Faecalibacter rhinopitheci</name>
    <dbReference type="NCBI Taxonomy" id="2779678"/>
    <lineage>
        <taxon>Bacteria</taxon>
        <taxon>Pseudomonadati</taxon>
        <taxon>Bacteroidota</taxon>
        <taxon>Flavobacteriia</taxon>
        <taxon>Flavobacteriales</taxon>
        <taxon>Weeksellaceae</taxon>
        <taxon>Faecalibacter</taxon>
    </lineage>
</organism>
<reference evidence="3" key="1">
    <citation type="submission" date="2020-10" db="EMBL/GenBank/DDBJ databases">
        <authorList>
            <person name="Lu T."/>
            <person name="Wang Q."/>
            <person name="Han X."/>
        </authorList>
    </citation>
    <scope>NUCLEOTIDE SEQUENCE</scope>
    <source>
        <strain evidence="3">WQ 117</strain>
    </source>
</reference>
<dbReference type="RefSeq" id="WP_194183178.1">
    <property type="nucleotide sequence ID" value="NZ_JADGIK010000005.1"/>
</dbReference>
<dbReference type="Proteomes" id="UP000608754">
    <property type="component" value="Unassembled WGS sequence"/>
</dbReference>
<dbReference type="SUPFAM" id="SSF103088">
    <property type="entry name" value="OmpA-like"/>
    <property type="match status" value="1"/>
</dbReference>